<feature type="signal peptide" evidence="1">
    <location>
        <begin position="1"/>
        <end position="18"/>
    </location>
</feature>
<feature type="chain" id="PRO_5015840389" evidence="1">
    <location>
        <begin position="19"/>
        <end position="37"/>
    </location>
</feature>
<gene>
    <name evidence="2" type="ORF">NCTC11545_01723</name>
</gene>
<keyword evidence="1" id="KW-0732">Signal</keyword>
<name>A0A2X2T246_CAPOC</name>
<evidence type="ECO:0000313" key="3">
    <source>
        <dbReference type="Proteomes" id="UP000250169"/>
    </source>
</evidence>
<dbReference type="Proteomes" id="UP000250169">
    <property type="component" value="Unassembled WGS sequence"/>
</dbReference>
<evidence type="ECO:0000256" key="1">
    <source>
        <dbReference type="SAM" id="SignalP"/>
    </source>
</evidence>
<evidence type="ECO:0000313" key="2">
    <source>
        <dbReference type="EMBL" id="SQA94533.1"/>
    </source>
</evidence>
<organism evidence="2 3">
    <name type="scientific">Capnocytophaga ochracea</name>
    <dbReference type="NCBI Taxonomy" id="1018"/>
    <lineage>
        <taxon>Bacteria</taxon>
        <taxon>Pseudomonadati</taxon>
        <taxon>Bacteroidota</taxon>
        <taxon>Flavobacteriia</taxon>
        <taxon>Flavobacteriales</taxon>
        <taxon>Flavobacteriaceae</taxon>
        <taxon>Capnocytophaga</taxon>
    </lineage>
</organism>
<reference evidence="2 3" key="1">
    <citation type="submission" date="2018-06" db="EMBL/GenBank/DDBJ databases">
        <authorList>
            <consortium name="Pathogen Informatics"/>
            <person name="Doyle S."/>
        </authorList>
    </citation>
    <scope>NUCLEOTIDE SEQUENCE [LARGE SCALE GENOMIC DNA]</scope>
    <source>
        <strain evidence="2 3">NCTC11545</strain>
    </source>
</reference>
<dbReference type="EMBL" id="UAVS01000006">
    <property type="protein sequence ID" value="SQA94533.1"/>
    <property type="molecule type" value="Genomic_DNA"/>
</dbReference>
<protein>
    <submittedName>
        <fullName evidence="2">Uncharacterized protein</fullName>
    </submittedName>
</protein>
<accession>A0A2X2T246</accession>
<proteinExistence type="predicted"/>
<sequence length="37" mass="4380">MKVYFFVLSLFISTFALAQEDSFYVQDSIMLLSQLKR</sequence>
<dbReference type="AlphaFoldDB" id="A0A2X2T246"/>